<name>A0A977KV58_9CYAN</name>
<dbReference type="AlphaFoldDB" id="A0A977KV58"/>
<dbReference type="PANTHER" id="PTHR34504:SF4">
    <property type="entry name" value="ANTITOXIN HICB"/>
    <property type="match status" value="1"/>
</dbReference>
<sequence length="95" mass="11025">MRYDRVRTSKRSVIYLKLMESKKIYNYTVLLEREEDGGYHAFCPILKGCHSQGDTFEQAIDNITEAIELYVESLLADHQPIPQEDLIVKSLSIFV</sequence>
<evidence type="ECO:0000313" key="2">
    <source>
        <dbReference type="EMBL" id="UXE60494.1"/>
    </source>
</evidence>
<feature type="domain" description="HicB-like antitoxin of toxin-antitoxin system" evidence="1">
    <location>
        <begin position="27"/>
        <end position="86"/>
    </location>
</feature>
<dbReference type="InterPro" id="IPR031807">
    <property type="entry name" value="HicB-like"/>
</dbReference>
<dbReference type="InterPro" id="IPR035069">
    <property type="entry name" value="TTHA1013/TTHA0281-like"/>
</dbReference>
<dbReference type="KEGG" id="wna:KA717_33950"/>
<dbReference type="PANTHER" id="PTHR34504">
    <property type="entry name" value="ANTITOXIN HICB"/>
    <property type="match status" value="1"/>
</dbReference>
<dbReference type="InterPro" id="IPR051404">
    <property type="entry name" value="TA_system_antitoxin"/>
</dbReference>
<proteinExistence type="predicted"/>
<dbReference type="Gene3D" id="3.30.160.250">
    <property type="match status" value="1"/>
</dbReference>
<organism evidence="2">
    <name type="scientific">Woronichinia naegeliana WA131</name>
    <dbReference type="NCBI Taxonomy" id="2824559"/>
    <lineage>
        <taxon>Bacteria</taxon>
        <taxon>Bacillati</taxon>
        <taxon>Cyanobacteriota</taxon>
        <taxon>Cyanophyceae</taxon>
        <taxon>Synechococcales</taxon>
        <taxon>Coelosphaeriaceae</taxon>
        <taxon>Woronichinia</taxon>
    </lineage>
</organism>
<dbReference type="Pfam" id="PF15919">
    <property type="entry name" value="HicB_lk_antitox"/>
    <property type="match status" value="1"/>
</dbReference>
<dbReference type="Proteomes" id="UP001065613">
    <property type="component" value="Chromosome"/>
</dbReference>
<accession>A0A977KV58</accession>
<evidence type="ECO:0000259" key="1">
    <source>
        <dbReference type="Pfam" id="PF15919"/>
    </source>
</evidence>
<dbReference type="EMBL" id="CP073041">
    <property type="protein sequence ID" value="UXE60494.1"/>
    <property type="molecule type" value="Genomic_DNA"/>
</dbReference>
<reference evidence="2" key="1">
    <citation type="submission" date="2021-04" db="EMBL/GenBank/DDBJ databases">
        <title>Genome sequence of Woronichinia naegeliana from Washington state freshwater lake bloom.</title>
        <authorList>
            <person name="Dreher T.W."/>
        </authorList>
    </citation>
    <scope>NUCLEOTIDE SEQUENCE</scope>
    <source>
        <strain evidence="2">WA131</strain>
    </source>
</reference>
<dbReference type="SUPFAM" id="SSF143100">
    <property type="entry name" value="TTHA1013/TTHA0281-like"/>
    <property type="match status" value="1"/>
</dbReference>
<protein>
    <submittedName>
        <fullName evidence="2">Type II toxin-antitoxin system HicB family antitoxin</fullName>
    </submittedName>
</protein>
<gene>
    <name evidence="2" type="ORF">KA717_33950</name>
</gene>